<reference evidence="2 3" key="1">
    <citation type="submission" date="2014-12" db="EMBL/GenBank/DDBJ databases">
        <title>Whole genome sequencing of Sphingobium xenophagum OW59.</title>
        <authorList>
            <person name="Ohta Y."/>
            <person name="Nishi S."/>
            <person name="Hatada Y."/>
        </authorList>
    </citation>
    <scope>NUCLEOTIDE SEQUENCE [LARGE SCALE GENOMIC DNA]</scope>
    <source>
        <strain evidence="2 3">OW59</strain>
    </source>
</reference>
<evidence type="ECO:0000313" key="3">
    <source>
        <dbReference type="Proteomes" id="UP000290975"/>
    </source>
</evidence>
<feature type="region of interest" description="Disordered" evidence="1">
    <location>
        <begin position="1"/>
        <end position="41"/>
    </location>
</feature>
<dbReference type="EMBL" id="BBQY01000004">
    <property type="protein sequence ID" value="GBH30643.1"/>
    <property type="molecule type" value="Genomic_DNA"/>
</dbReference>
<dbReference type="Proteomes" id="UP000290975">
    <property type="component" value="Unassembled WGS sequence"/>
</dbReference>
<proteinExistence type="predicted"/>
<organism evidence="2 3">
    <name type="scientific">Sphingobium xenophagum</name>
    <dbReference type="NCBI Taxonomy" id="121428"/>
    <lineage>
        <taxon>Bacteria</taxon>
        <taxon>Pseudomonadati</taxon>
        <taxon>Pseudomonadota</taxon>
        <taxon>Alphaproteobacteria</taxon>
        <taxon>Sphingomonadales</taxon>
        <taxon>Sphingomonadaceae</taxon>
        <taxon>Sphingobium</taxon>
    </lineage>
</organism>
<name>A0A401J206_SPHXE</name>
<dbReference type="AlphaFoldDB" id="A0A401J206"/>
<dbReference type="GO" id="GO:0016829">
    <property type="term" value="F:lyase activity"/>
    <property type="evidence" value="ECO:0007669"/>
    <property type="project" value="UniProtKB-KW"/>
</dbReference>
<evidence type="ECO:0000313" key="2">
    <source>
        <dbReference type="EMBL" id="GBH30643.1"/>
    </source>
</evidence>
<comment type="caution">
    <text evidence="2">The sequence shown here is derived from an EMBL/GenBank/DDBJ whole genome shotgun (WGS) entry which is preliminary data.</text>
</comment>
<accession>A0A401J206</accession>
<sequence>MFGGTSGGPESFFSVRPEPVEGLLFPSEEGQGFDTLSPNGF</sequence>
<keyword evidence="2" id="KW-0456">Lyase</keyword>
<keyword evidence="3" id="KW-1185">Reference proteome</keyword>
<protein>
    <submittedName>
        <fullName evidence="2">Cysteine desulfurase/selenocysteine lyase</fullName>
    </submittedName>
</protein>
<evidence type="ECO:0000256" key="1">
    <source>
        <dbReference type="SAM" id="MobiDB-lite"/>
    </source>
</evidence>
<gene>
    <name evidence="2" type="ORF">MBESOW_P1898</name>
</gene>